<evidence type="ECO:0000313" key="3">
    <source>
        <dbReference type="EMBL" id="KAF2246376.1"/>
    </source>
</evidence>
<feature type="signal peptide" evidence="2">
    <location>
        <begin position="1"/>
        <end position="25"/>
    </location>
</feature>
<dbReference type="GeneID" id="54586900"/>
<dbReference type="EMBL" id="ML987198">
    <property type="protein sequence ID" value="KAF2246376.1"/>
    <property type="molecule type" value="Genomic_DNA"/>
</dbReference>
<proteinExistence type="predicted"/>
<dbReference type="Proteomes" id="UP000800094">
    <property type="component" value="Unassembled WGS sequence"/>
</dbReference>
<organism evidence="3 4">
    <name type="scientific">Trematosphaeria pertusa</name>
    <dbReference type="NCBI Taxonomy" id="390896"/>
    <lineage>
        <taxon>Eukaryota</taxon>
        <taxon>Fungi</taxon>
        <taxon>Dikarya</taxon>
        <taxon>Ascomycota</taxon>
        <taxon>Pezizomycotina</taxon>
        <taxon>Dothideomycetes</taxon>
        <taxon>Pleosporomycetidae</taxon>
        <taxon>Pleosporales</taxon>
        <taxon>Massarineae</taxon>
        <taxon>Trematosphaeriaceae</taxon>
        <taxon>Trematosphaeria</taxon>
    </lineage>
</organism>
<feature type="chain" id="PRO_5025409223" evidence="2">
    <location>
        <begin position="26"/>
        <end position="355"/>
    </location>
</feature>
<sequence length="355" mass="39440">MRLLRFPTAVSGVAAVLFAFTHAAAVHSAGNVSTFALEADPGDGNLWKRVPYPPISQSKWVEAVNEGCSLIAAMGSRDSVAVTYFPGRTGSIQSPFVNYPADLTSWGYTVNGGDIADFRMGAGPGLQHMTRALNINWRRDDEGGPVVPAAWKHTTQTVHDGVTYPATNAVFSSLINVDDGVLVGWQKFGPAYMARMYQIPTVPRLKNWGEVVFLDWMEVARRRQKDISNIKYIVSADIANAETGQILQRILGVNDVKANCRRFYRWNRRREFNMDTEEGRALLSSPNGRGAAIFLIMHKNTFGEKTTISKVTVWCGYVSSYEVHMMFTVQKQPDDEDEEMEGAEGNPDGWGDFQQ</sequence>
<reference evidence="3" key="1">
    <citation type="journal article" date="2020" name="Stud. Mycol.">
        <title>101 Dothideomycetes genomes: a test case for predicting lifestyles and emergence of pathogens.</title>
        <authorList>
            <person name="Haridas S."/>
            <person name="Albert R."/>
            <person name="Binder M."/>
            <person name="Bloem J."/>
            <person name="Labutti K."/>
            <person name="Salamov A."/>
            <person name="Andreopoulos B."/>
            <person name="Baker S."/>
            <person name="Barry K."/>
            <person name="Bills G."/>
            <person name="Bluhm B."/>
            <person name="Cannon C."/>
            <person name="Castanera R."/>
            <person name="Culley D."/>
            <person name="Daum C."/>
            <person name="Ezra D."/>
            <person name="Gonzalez J."/>
            <person name="Henrissat B."/>
            <person name="Kuo A."/>
            <person name="Liang C."/>
            <person name="Lipzen A."/>
            <person name="Lutzoni F."/>
            <person name="Magnuson J."/>
            <person name="Mondo S."/>
            <person name="Nolan M."/>
            <person name="Ohm R."/>
            <person name="Pangilinan J."/>
            <person name="Park H.-J."/>
            <person name="Ramirez L."/>
            <person name="Alfaro M."/>
            <person name="Sun H."/>
            <person name="Tritt A."/>
            <person name="Yoshinaga Y."/>
            <person name="Zwiers L.-H."/>
            <person name="Turgeon B."/>
            <person name="Goodwin S."/>
            <person name="Spatafora J."/>
            <person name="Crous P."/>
            <person name="Grigoriev I."/>
        </authorList>
    </citation>
    <scope>NUCLEOTIDE SEQUENCE</scope>
    <source>
        <strain evidence="3">CBS 122368</strain>
    </source>
</reference>
<dbReference type="RefSeq" id="XP_033681380.1">
    <property type="nucleotide sequence ID" value="XM_033833570.1"/>
</dbReference>
<feature type="region of interest" description="Disordered" evidence="1">
    <location>
        <begin position="332"/>
        <end position="355"/>
    </location>
</feature>
<dbReference type="OrthoDB" id="5337308at2759"/>
<keyword evidence="4" id="KW-1185">Reference proteome</keyword>
<evidence type="ECO:0000313" key="4">
    <source>
        <dbReference type="Proteomes" id="UP000800094"/>
    </source>
</evidence>
<dbReference type="AlphaFoldDB" id="A0A6A6I7P2"/>
<evidence type="ECO:0000256" key="1">
    <source>
        <dbReference type="SAM" id="MobiDB-lite"/>
    </source>
</evidence>
<name>A0A6A6I7P2_9PLEO</name>
<gene>
    <name evidence="3" type="ORF">BU26DRAFT_566759</name>
</gene>
<keyword evidence="2" id="KW-0732">Signal</keyword>
<protein>
    <submittedName>
        <fullName evidence="3">Uncharacterized protein</fullName>
    </submittedName>
</protein>
<accession>A0A6A6I7P2</accession>
<evidence type="ECO:0000256" key="2">
    <source>
        <dbReference type="SAM" id="SignalP"/>
    </source>
</evidence>